<dbReference type="OMA" id="WVGPKSH"/>
<dbReference type="EMBL" id="CP001577">
    <property type="protein sequence ID" value="ACO70410.1"/>
    <property type="molecule type" value="Genomic_DNA"/>
</dbReference>
<dbReference type="GO" id="GO:0008408">
    <property type="term" value="F:3'-5' exonuclease activity"/>
    <property type="evidence" value="ECO:0007669"/>
    <property type="project" value="InterPro"/>
</dbReference>
<dbReference type="PANTHER" id="PTHR47765">
    <property type="entry name" value="3'-5' EXONUCLEASE DOMAIN-CONTAINING PROTEIN"/>
    <property type="match status" value="1"/>
</dbReference>
<feature type="domain" description="Mut7-C RNAse" evidence="3">
    <location>
        <begin position="1014"/>
        <end position="1167"/>
    </location>
</feature>
<evidence type="ECO:0000313" key="6">
    <source>
        <dbReference type="Proteomes" id="UP000002009"/>
    </source>
</evidence>
<evidence type="ECO:0000313" key="5">
    <source>
        <dbReference type="EMBL" id="ACO70410.1"/>
    </source>
</evidence>
<evidence type="ECO:0008006" key="7">
    <source>
        <dbReference type="Google" id="ProtNLM"/>
    </source>
</evidence>
<sequence length="1227" mass="127188">MRGSFRGSPSRAAVQRVIDRLHGLALGDRDIARDDGGGDDDDGDDEARGIASAAGSPSAAATTSPTSARLAHVPPGAAVAALAAAFEAGERYADVRSAVVSALPRGEDVADFLVSCVEHMATSSSAPSSVAAPLTQLLLEALQHSCATTTPRRVFAATDGSATRVECAAARTRAAKLVARAVCVDDDNVKDDTAGGIGPPTVDTAGGIPPPAEDPDPDAARPLTVRLEPRAVARLLTAVGLDMDDLTVHHPSAERGIVAFVGACLGRASTDPSSAVAAAAVAKHFSLAQFATPSALDAWEAQGHGPIADGIAATLTEARRLSYAASLRDKHMSATNAHNTGGVASPADRADRHFRRLGLPPAFPEEERAGREGRLRRLAAAGRWDVAEQLAGEDVQARALVRGLRDAAATVAAEANGAGWSEWAAGHGALGGGGASTAAEVDQSYLPRRMRYLPLDLPRGAVRWADDARSLAACVAALSLDAVIGIDSEWVPDGSFGASGSSRRSGNSKGSSGARRRLESPTALLQLSGERCVALLDATKLGRECPGAFASALRGILSDARGGSESTSQNDVKSARPPAVVGFGVADDLRRLACSYPGEVADAVRSIPRVLCLQRAAIDRGHGSQPGLSSVCQALLGQPLDKRERCGDWSRRPLTESQVAYGAQDARVLLRIMPGLLLGKSRAREPSARADAADLAFELARPAAEFIGDVDVATVRIANPPSIRVTENDGDDDAVAPLTPADVAAALADRLPSAGGDPTVIELGVETGPAASDTASALGDGIAPDAVVKSMGVMVAGDTTVGGLDPVARALGASGGDGGGGGGSGGSNGGSNGRKTWEPVVALLRGTDRADLRAIASHFGVARRHARLATPDECVRVFGFPPGSMPPLGHRVECPTLMDSALMDSALREHAGGFVYPGAGAPHLVFRCLPAVLERATAATTLPVAESSVAREAAKRAAAAAAAAAASSSRDPSTASFADGGSLDWGLGGPSATSHEGSEEHEEHGDGTRERQRRFVADGSLGRLARWLRCLGVDAEHVPVPAQRLGNKGNNNNCQYGALLALAQRDDRVILTKDRRLLQRKDAVAAFLVEDDDPKRQLARVSAHFGLRYRRGKLLTRCARCNGAVERRCTPEEVAANGAIPAKVKASTNEFWACGRCEKVYWVGPKSHLAMSFIDAEIAPTVTRARDEAKLFARSGNTREPDEEAVLEEALGGNPWPRRTGPNSREG</sequence>
<keyword evidence="6" id="KW-1185">Reference proteome</keyword>
<evidence type="ECO:0000259" key="3">
    <source>
        <dbReference type="Pfam" id="PF01927"/>
    </source>
</evidence>
<dbReference type="Pfam" id="PF04073">
    <property type="entry name" value="tRNA_edit"/>
    <property type="match status" value="1"/>
</dbReference>
<dbReference type="InterPro" id="IPR007214">
    <property type="entry name" value="YbaK/aa-tRNA-synth-assoc-dom"/>
</dbReference>
<feature type="compositionally biased region" description="Low complexity" evidence="1">
    <location>
        <begin position="496"/>
        <end position="513"/>
    </location>
</feature>
<gene>
    <name evidence="5" type="ORF">MICPUN_62854</name>
</gene>
<reference evidence="5 6" key="1">
    <citation type="journal article" date="2009" name="Science">
        <title>Green evolution and dynamic adaptations revealed by genomes of the marine picoeukaryotes Micromonas.</title>
        <authorList>
            <person name="Worden A.Z."/>
            <person name="Lee J.H."/>
            <person name="Mock T."/>
            <person name="Rouze P."/>
            <person name="Simmons M.P."/>
            <person name="Aerts A.L."/>
            <person name="Allen A.E."/>
            <person name="Cuvelier M.L."/>
            <person name="Derelle E."/>
            <person name="Everett M.V."/>
            <person name="Foulon E."/>
            <person name="Grimwood J."/>
            <person name="Gundlach H."/>
            <person name="Henrissat B."/>
            <person name="Napoli C."/>
            <person name="McDonald S.M."/>
            <person name="Parker M.S."/>
            <person name="Rombauts S."/>
            <person name="Salamov A."/>
            <person name="Von Dassow P."/>
            <person name="Badger J.H."/>
            <person name="Coutinho P.M."/>
            <person name="Demir E."/>
            <person name="Dubchak I."/>
            <person name="Gentemann C."/>
            <person name="Eikrem W."/>
            <person name="Gready J.E."/>
            <person name="John U."/>
            <person name="Lanier W."/>
            <person name="Lindquist E.A."/>
            <person name="Lucas S."/>
            <person name="Mayer K.F."/>
            <person name="Moreau H."/>
            <person name="Not F."/>
            <person name="Otillar R."/>
            <person name="Panaud O."/>
            <person name="Pangilinan J."/>
            <person name="Paulsen I."/>
            <person name="Piegu B."/>
            <person name="Poliakov A."/>
            <person name="Robbens S."/>
            <person name="Schmutz J."/>
            <person name="Toulza E."/>
            <person name="Wyss T."/>
            <person name="Zelensky A."/>
            <person name="Zhou K."/>
            <person name="Armbrust E.V."/>
            <person name="Bhattacharya D."/>
            <person name="Goodenough U.W."/>
            <person name="Van de Peer Y."/>
            <person name="Grigoriev I.V."/>
        </authorList>
    </citation>
    <scope>NUCLEOTIDE SEQUENCE [LARGE SCALE GENOMIC DNA]</scope>
    <source>
        <strain evidence="6">RCC299 / NOUM17</strain>
    </source>
</reference>
<dbReference type="Proteomes" id="UP000002009">
    <property type="component" value="Chromosome 12"/>
</dbReference>
<organism evidence="5 6">
    <name type="scientific">Micromonas commoda (strain RCC299 / NOUM17 / CCMP2709)</name>
    <name type="common">Picoplanktonic green alga</name>
    <dbReference type="NCBI Taxonomy" id="296587"/>
    <lineage>
        <taxon>Eukaryota</taxon>
        <taxon>Viridiplantae</taxon>
        <taxon>Chlorophyta</taxon>
        <taxon>Mamiellophyceae</taxon>
        <taxon>Mamiellales</taxon>
        <taxon>Mamiellaceae</taxon>
        <taxon>Micromonas</taxon>
    </lineage>
</organism>
<feature type="compositionally biased region" description="Low complexity" evidence="1">
    <location>
        <begin position="49"/>
        <end position="69"/>
    </location>
</feature>
<feature type="region of interest" description="Disordered" evidence="1">
    <location>
        <begin position="496"/>
        <end position="518"/>
    </location>
</feature>
<dbReference type="CDD" id="cd04332">
    <property type="entry name" value="YbaK_like"/>
    <property type="match status" value="1"/>
</dbReference>
<feature type="compositionally biased region" description="Gly residues" evidence="1">
    <location>
        <begin position="813"/>
        <end position="832"/>
    </location>
</feature>
<dbReference type="Gene3D" id="3.90.960.10">
    <property type="entry name" value="YbaK/aminoacyl-tRNA synthetase-associated domain"/>
    <property type="match status" value="1"/>
</dbReference>
<dbReference type="OrthoDB" id="497581at2759"/>
<dbReference type="eggNOG" id="KOG2207">
    <property type="taxonomic scope" value="Eukaryota"/>
</dbReference>
<dbReference type="InterPro" id="IPR012337">
    <property type="entry name" value="RNaseH-like_sf"/>
</dbReference>
<dbReference type="Pfam" id="PF01612">
    <property type="entry name" value="DNA_pol_A_exo1"/>
    <property type="match status" value="1"/>
</dbReference>
<dbReference type="RefSeq" id="XP_002509152.1">
    <property type="nucleotide sequence ID" value="XM_002509106.1"/>
</dbReference>
<dbReference type="Pfam" id="PF01927">
    <property type="entry name" value="Mut7-C"/>
    <property type="match status" value="1"/>
</dbReference>
<evidence type="ECO:0000259" key="2">
    <source>
        <dbReference type="Pfam" id="PF01612"/>
    </source>
</evidence>
<accession>C1FJV1</accession>
<feature type="region of interest" description="Disordered" evidence="1">
    <location>
        <begin position="192"/>
        <end position="222"/>
    </location>
</feature>
<dbReference type="PANTHER" id="PTHR47765:SF2">
    <property type="entry name" value="EXONUCLEASE MUT-7 HOMOLOG"/>
    <property type="match status" value="1"/>
</dbReference>
<feature type="domain" description="YbaK/aminoacyl-tRNA synthetase-associated" evidence="4">
    <location>
        <begin position="838"/>
        <end position="906"/>
    </location>
</feature>
<dbReference type="SUPFAM" id="SSF53098">
    <property type="entry name" value="Ribonuclease H-like"/>
    <property type="match status" value="1"/>
</dbReference>
<dbReference type="InterPro" id="IPR036754">
    <property type="entry name" value="YbaK/aa-tRNA-synt-asso_dom_sf"/>
</dbReference>
<dbReference type="Gene3D" id="3.30.420.10">
    <property type="entry name" value="Ribonuclease H-like superfamily/Ribonuclease H"/>
    <property type="match status" value="1"/>
</dbReference>
<dbReference type="GO" id="GO:0002161">
    <property type="term" value="F:aminoacyl-tRNA deacylase activity"/>
    <property type="evidence" value="ECO:0007669"/>
    <property type="project" value="InterPro"/>
</dbReference>
<evidence type="ECO:0000256" key="1">
    <source>
        <dbReference type="SAM" id="MobiDB-lite"/>
    </source>
</evidence>
<dbReference type="GO" id="GO:0003676">
    <property type="term" value="F:nucleic acid binding"/>
    <property type="evidence" value="ECO:0007669"/>
    <property type="project" value="InterPro"/>
</dbReference>
<protein>
    <recommendedName>
        <fullName evidence="7">3'-5' exonuclease domain-containing protein</fullName>
    </recommendedName>
</protein>
<dbReference type="STRING" id="296587.C1FJV1"/>
<dbReference type="InterPro" id="IPR002562">
    <property type="entry name" value="3'-5'_exonuclease_dom"/>
</dbReference>
<dbReference type="InterPro" id="IPR052408">
    <property type="entry name" value="Exonuclease_MUT-7-like"/>
</dbReference>
<dbReference type="GeneID" id="8248038"/>
<name>C1FJV1_MICCC</name>
<dbReference type="AlphaFoldDB" id="C1FJV1"/>
<feature type="region of interest" description="Disordered" evidence="1">
    <location>
        <begin position="812"/>
        <end position="834"/>
    </location>
</feature>
<dbReference type="InParanoid" id="C1FJV1"/>
<evidence type="ECO:0000259" key="4">
    <source>
        <dbReference type="Pfam" id="PF04073"/>
    </source>
</evidence>
<feature type="domain" description="3'-5' exonuclease" evidence="2">
    <location>
        <begin position="607"/>
        <end position="674"/>
    </location>
</feature>
<dbReference type="KEGG" id="mis:MICPUN_62854"/>
<feature type="compositionally biased region" description="Basic and acidic residues" evidence="1">
    <location>
        <begin position="996"/>
        <end position="1011"/>
    </location>
</feature>
<dbReference type="InterPro" id="IPR036397">
    <property type="entry name" value="RNaseH_sf"/>
</dbReference>
<feature type="compositionally biased region" description="Low complexity" evidence="1">
    <location>
        <begin position="964"/>
        <end position="978"/>
    </location>
</feature>
<proteinExistence type="predicted"/>
<dbReference type="InterPro" id="IPR002782">
    <property type="entry name" value="Mut7-C_RNAse_dom"/>
</dbReference>
<feature type="region of interest" description="Disordered" evidence="1">
    <location>
        <begin position="964"/>
        <end position="1011"/>
    </location>
</feature>
<dbReference type="SUPFAM" id="SSF55826">
    <property type="entry name" value="YbaK/ProRS associated domain"/>
    <property type="match status" value="1"/>
</dbReference>
<feature type="region of interest" description="Disordered" evidence="1">
    <location>
        <begin position="1193"/>
        <end position="1227"/>
    </location>
</feature>
<feature type="region of interest" description="Disordered" evidence="1">
    <location>
        <begin position="28"/>
        <end position="69"/>
    </location>
</feature>